<keyword evidence="2" id="KW-1185">Reference proteome</keyword>
<reference evidence="1 2" key="1">
    <citation type="journal article" date="2016" name="Nat. Commun.">
        <title>Ectomycorrhizal ecology is imprinted in the genome of the dominant symbiotic fungus Cenococcum geophilum.</title>
        <authorList>
            <consortium name="DOE Joint Genome Institute"/>
            <person name="Peter M."/>
            <person name="Kohler A."/>
            <person name="Ohm R.A."/>
            <person name="Kuo A."/>
            <person name="Krutzmann J."/>
            <person name="Morin E."/>
            <person name="Arend M."/>
            <person name="Barry K.W."/>
            <person name="Binder M."/>
            <person name="Choi C."/>
            <person name="Clum A."/>
            <person name="Copeland A."/>
            <person name="Grisel N."/>
            <person name="Haridas S."/>
            <person name="Kipfer T."/>
            <person name="LaButti K."/>
            <person name="Lindquist E."/>
            <person name="Lipzen A."/>
            <person name="Maire R."/>
            <person name="Meier B."/>
            <person name="Mihaltcheva S."/>
            <person name="Molinier V."/>
            <person name="Murat C."/>
            <person name="Poggeler S."/>
            <person name="Quandt C.A."/>
            <person name="Sperisen C."/>
            <person name="Tritt A."/>
            <person name="Tisserant E."/>
            <person name="Crous P.W."/>
            <person name="Henrissat B."/>
            <person name="Nehls U."/>
            <person name="Egli S."/>
            <person name="Spatafora J.W."/>
            <person name="Grigoriev I.V."/>
            <person name="Martin F.M."/>
        </authorList>
    </citation>
    <scope>NUCLEOTIDE SEQUENCE [LARGE SCALE GENOMIC DNA]</scope>
    <source>
        <strain evidence="1 2">CBS 459.81</strain>
    </source>
</reference>
<evidence type="ECO:0000313" key="1">
    <source>
        <dbReference type="EMBL" id="OCK80656.1"/>
    </source>
</evidence>
<accession>A0A8E2EAU9</accession>
<gene>
    <name evidence="1" type="ORF">K432DRAFT_404536</name>
</gene>
<protein>
    <submittedName>
        <fullName evidence="1">Uncharacterized protein</fullName>
    </submittedName>
</protein>
<organism evidence="1 2">
    <name type="scientific">Lepidopterella palustris CBS 459.81</name>
    <dbReference type="NCBI Taxonomy" id="1314670"/>
    <lineage>
        <taxon>Eukaryota</taxon>
        <taxon>Fungi</taxon>
        <taxon>Dikarya</taxon>
        <taxon>Ascomycota</taxon>
        <taxon>Pezizomycotina</taxon>
        <taxon>Dothideomycetes</taxon>
        <taxon>Pleosporomycetidae</taxon>
        <taxon>Mytilinidiales</taxon>
        <taxon>Argynnaceae</taxon>
        <taxon>Lepidopterella</taxon>
    </lineage>
</organism>
<sequence>MNTKLALTEVSAFLYNEITRQKTSIVVDGLEAIASHNLLILSRQASGVEVAFNELKSLEKMASDTDIGSYVKDRIDTEKGLKRMVQKASGLEQTVINAVVQKAHGM</sequence>
<dbReference type="AlphaFoldDB" id="A0A8E2EAU9"/>
<name>A0A8E2EAU9_9PEZI</name>
<dbReference type="EMBL" id="KV744951">
    <property type="protein sequence ID" value="OCK80656.1"/>
    <property type="molecule type" value="Genomic_DNA"/>
</dbReference>
<dbReference type="Proteomes" id="UP000250266">
    <property type="component" value="Unassembled WGS sequence"/>
</dbReference>
<evidence type="ECO:0000313" key="2">
    <source>
        <dbReference type="Proteomes" id="UP000250266"/>
    </source>
</evidence>
<proteinExistence type="predicted"/>